<keyword evidence="2" id="KW-1185">Reference proteome</keyword>
<organism evidence="1 2">
    <name type="scientific">Streptomyces chilikensis</name>
    <dbReference type="NCBI Taxonomy" id="1194079"/>
    <lineage>
        <taxon>Bacteria</taxon>
        <taxon>Bacillati</taxon>
        <taxon>Actinomycetota</taxon>
        <taxon>Actinomycetes</taxon>
        <taxon>Kitasatosporales</taxon>
        <taxon>Streptomycetaceae</taxon>
        <taxon>Streptomyces</taxon>
    </lineage>
</organism>
<sequence length="64" mass="6871">MFWAMLAVALGFLGLTVLGVLAVRVFLEVRRLGTQVEESARRIGTAAADLEQAAERTARAAGRL</sequence>
<evidence type="ECO:0000313" key="2">
    <source>
        <dbReference type="Proteomes" id="UP001551584"/>
    </source>
</evidence>
<protein>
    <recommendedName>
        <fullName evidence="3">DUF948 domain-containing protein</fullName>
    </recommendedName>
</protein>
<reference evidence="1 2" key="1">
    <citation type="submission" date="2024-06" db="EMBL/GenBank/DDBJ databases">
        <title>The Natural Products Discovery Center: Release of the First 8490 Sequenced Strains for Exploring Actinobacteria Biosynthetic Diversity.</title>
        <authorList>
            <person name="Kalkreuter E."/>
            <person name="Kautsar S.A."/>
            <person name="Yang D."/>
            <person name="Bader C.D."/>
            <person name="Teijaro C.N."/>
            <person name="Fluegel L."/>
            <person name="Davis C.M."/>
            <person name="Simpson J.R."/>
            <person name="Lauterbach L."/>
            <person name="Steele A.D."/>
            <person name="Gui C."/>
            <person name="Meng S."/>
            <person name="Li G."/>
            <person name="Viehrig K."/>
            <person name="Ye F."/>
            <person name="Su P."/>
            <person name="Kiefer A.F."/>
            <person name="Nichols A."/>
            <person name="Cepeda A.J."/>
            <person name="Yan W."/>
            <person name="Fan B."/>
            <person name="Jiang Y."/>
            <person name="Adhikari A."/>
            <person name="Zheng C.-J."/>
            <person name="Schuster L."/>
            <person name="Cowan T.M."/>
            <person name="Smanski M.J."/>
            <person name="Chevrette M.G."/>
            <person name="De Carvalho L.P.S."/>
            <person name="Shen B."/>
        </authorList>
    </citation>
    <scope>NUCLEOTIDE SEQUENCE [LARGE SCALE GENOMIC DNA]</scope>
    <source>
        <strain evidence="1 2">NPDC048117</strain>
    </source>
</reference>
<gene>
    <name evidence="1" type="ORF">AB0D95_26285</name>
</gene>
<dbReference type="Proteomes" id="UP001551584">
    <property type="component" value="Unassembled WGS sequence"/>
</dbReference>
<dbReference type="EMBL" id="JBEZNA010000085">
    <property type="protein sequence ID" value="MEU9580732.1"/>
    <property type="molecule type" value="Genomic_DNA"/>
</dbReference>
<name>A0ABV3EWX7_9ACTN</name>
<comment type="caution">
    <text evidence="1">The sequence shown here is derived from an EMBL/GenBank/DDBJ whole genome shotgun (WGS) entry which is preliminary data.</text>
</comment>
<evidence type="ECO:0008006" key="3">
    <source>
        <dbReference type="Google" id="ProtNLM"/>
    </source>
</evidence>
<evidence type="ECO:0000313" key="1">
    <source>
        <dbReference type="EMBL" id="MEU9580732.1"/>
    </source>
</evidence>
<dbReference type="RefSeq" id="WP_166025328.1">
    <property type="nucleotide sequence ID" value="NZ_JBEZNA010000085.1"/>
</dbReference>
<proteinExistence type="predicted"/>
<accession>A0ABV3EWX7</accession>